<sequence length="185" mass="19856">MIPALRPAARSCTSTVASAPLASPMSSRDPTWSGNSAPSIPHGHACERRFWDGRKSRDSFPLAGPHANHEKGCTGIEVKSADLPTAFNSSGWSPIAPVKISDESRSYSCEDEDRVQINWQQDAATGRVFPCLDNASISMPTPDVAVRSPLPCSVLSCMLIWWISGGVSLCSDMSKHGRSCRGRLG</sequence>
<comment type="caution">
    <text evidence="2">The sequence shown here is derived from an EMBL/GenBank/DDBJ whole genome shotgun (WGS) entry which is preliminary data.</text>
</comment>
<dbReference type="EMBL" id="VCAZ01000012">
    <property type="protein sequence ID" value="TSK42082.1"/>
    <property type="molecule type" value="Genomic_DNA"/>
</dbReference>
<organism evidence="2 3">
    <name type="scientific">Bagarius yarrelli</name>
    <name type="common">Goonch</name>
    <name type="synonym">Bagrus yarrelli</name>
    <dbReference type="NCBI Taxonomy" id="175774"/>
    <lineage>
        <taxon>Eukaryota</taxon>
        <taxon>Metazoa</taxon>
        <taxon>Chordata</taxon>
        <taxon>Craniata</taxon>
        <taxon>Vertebrata</taxon>
        <taxon>Euteleostomi</taxon>
        <taxon>Actinopterygii</taxon>
        <taxon>Neopterygii</taxon>
        <taxon>Teleostei</taxon>
        <taxon>Ostariophysi</taxon>
        <taxon>Siluriformes</taxon>
        <taxon>Sisoridae</taxon>
        <taxon>Sisorinae</taxon>
        <taxon>Bagarius</taxon>
    </lineage>
</organism>
<keyword evidence="3" id="KW-1185">Reference proteome</keyword>
<protein>
    <submittedName>
        <fullName evidence="2">Uncharacterized protein</fullName>
    </submittedName>
</protein>
<gene>
    <name evidence="2" type="ORF">Baya_4550</name>
</gene>
<evidence type="ECO:0000313" key="2">
    <source>
        <dbReference type="EMBL" id="TSK42082.1"/>
    </source>
</evidence>
<dbReference type="Proteomes" id="UP000319801">
    <property type="component" value="Unassembled WGS sequence"/>
</dbReference>
<dbReference type="AlphaFoldDB" id="A0A556TR23"/>
<feature type="region of interest" description="Disordered" evidence="1">
    <location>
        <begin position="16"/>
        <end position="40"/>
    </location>
</feature>
<evidence type="ECO:0000256" key="1">
    <source>
        <dbReference type="SAM" id="MobiDB-lite"/>
    </source>
</evidence>
<proteinExistence type="predicted"/>
<evidence type="ECO:0000313" key="3">
    <source>
        <dbReference type="Proteomes" id="UP000319801"/>
    </source>
</evidence>
<accession>A0A556TR23</accession>
<name>A0A556TR23_BAGYA</name>
<reference evidence="2 3" key="1">
    <citation type="journal article" date="2019" name="Genome Biol. Evol.">
        <title>Whole-Genome Sequencing of the Giant Devil Catfish, Bagarius yarrelli.</title>
        <authorList>
            <person name="Jiang W."/>
            <person name="Lv Y."/>
            <person name="Cheng L."/>
            <person name="Yang K."/>
            <person name="Chao B."/>
            <person name="Wang X."/>
            <person name="Li Y."/>
            <person name="Pan X."/>
            <person name="You X."/>
            <person name="Zhang Y."/>
            <person name="Yang J."/>
            <person name="Li J."/>
            <person name="Zhang X."/>
            <person name="Liu S."/>
            <person name="Sun C."/>
            <person name="Yang J."/>
            <person name="Shi Q."/>
        </authorList>
    </citation>
    <scope>NUCLEOTIDE SEQUENCE [LARGE SCALE GENOMIC DNA]</scope>
    <source>
        <strain evidence="2">JWS20170419001</strain>
        <tissue evidence="2">Muscle</tissue>
    </source>
</reference>
<feature type="compositionally biased region" description="Polar residues" evidence="1">
    <location>
        <begin position="24"/>
        <end position="38"/>
    </location>
</feature>